<keyword evidence="2 6" id="KW-0067">ATP-binding</keyword>
<evidence type="ECO:0000256" key="4">
    <source>
        <dbReference type="ARBA" id="ARBA00023175"/>
    </source>
</evidence>
<dbReference type="Gene3D" id="1.20.120.720">
    <property type="entry name" value="Myosin VI head, motor domain, U50 subdomain"/>
    <property type="match status" value="1"/>
</dbReference>
<accession>A0A0D6LEM7</accession>
<evidence type="ECO:0000256" key="5">
    <source>
        <dbReference type="ARBA" id="ARBA00023203"/>
    </source>
</evidence>
<dbReference type="Gene3D" id="1.10.10.820">
    <property type="match status" value="1"/>
</dbReference>
<feature type="binding site" evidence="6">
    <location>
        <begin position="12"/>
        <end position="19"/>
    </location>
    <ligand>
        <name>ATP</name>
        <dbReference type="ChEBI" id="CHEBI:30616"/>
    </ligand>
</feature>
<protein>
    <submittedName>
        <fullName evidence="8">Myosin head</fullName>
    </submittedName>
</protein>
<feature type="domain" description="Myosin motor" evidence="7">
    <location>
        <begin position="1"/>
        <end position="380"/>
    </location>
</feature>
<evidence type="ECO:0000256" key="1">
    <source>
        <dbReference type="ARBA" id="ARBA00022741"/>
    </source>
</evidence>
<dbReference type="PANTHER" id="PTHR13140">
    <property type="entry name" value="MYOSIN"/>
    <property type="match status" value="1"/>
</dbReference>
<keyword evidence="3 6" id="KW-0518">Myosin</keyword>
<gene>
    <name evidence="8" type="ORF">ANCCEY_10507</name>
</gene>
<evidence type="ECO:0000256" key="6">
    <source>
        <dbReference type="PROSITE-ProRule" id="PRU00782"/>
    </source>
</evidence>
<comment type="similarity">
    <text evidence="6">Belongs to the TRAFAC class myosin-kinesin ATPase superfamily. Myosin family.</text>
</comment>
<keyword evidence="1 6" id="KW-0547">Nucleotide-binding</keyword>
<dbReference type="SUPFAM" id="SSF52540">
    <property type="entry name" value="P-loop containing nucleoside triphosphate hydrolases"/>
    <property type="match status" value="1"/>
</dbReference>
<dbReference type="GO" id="GO:0051015">
    <property type="term" value="F:actin filament binding"/>
    <property type="evidence" value="ECO:0007669"/>
    <property type="project" value="TreeGrafter"/>
</dbReference>
<dbReference type="InterPro" id="IPR001609">
    <property type="entry name" value="Myosin_head_motor_dom-like"/>
</dbReference>
<dbReference type="GO" id="GO:0016459">
    <property type="term" value="C:myosin complex"/>
    <property type="evidence" value="ECO:0007669"/>
    <property type="project" value="UniProtKB-KW"/>
</dbReference>
<dbReference type="Pfam" id="PF00063">
    <property type="entry name" value="Myosin_head"/>
    <property type="match status" value="1"/>
</dbReference>
<dbReference type="AlphaFoldDB" id="A0A0D6LEM7"/>
<dbReference type="InterPro" id="IPR027417">
    <property type="entry name" value="P-loop_NTPase"/>
</dbReference>
<proteinExistence type="inferred from homology"/>
<comment type="caution">
    <text evidence="6">Lacks conserved residue(s) required for the propagation of feature annotation.</text>
</comment>
<keyword evidence="9" id="KW-1185">Reference proteome</keyword>
<dbReference type="Proteomes" id="UP000054495">
    <property type="component" value="Unassembled WGS sequence"/>
</dbReference>
<keyword evidence="4 6" id="KW-0505">Motor protein</keyword>
<dbReference type="GO" id="GO:0007015">
    <property type="term" value="P:actin filament organization"/>
    <property type="evidence" value="ECO:0007669"/>
    <property type="project" value="TreeGrafter"/>
</dbReference>
<dbReference type="Gene3D" id="1.20.58.530">
    <property type="match status" value="1"/>
</dbReference>
<dbReference type="PANTHER" id="PTHR13140:SF706">
    <property type="entry name" value="DILUTE CLASS UNCONVENTIONAL MYOSIN, ISOFORM C"/>
    <property type="match status" value="1"/>
</dbReference>
<sequence>MTGQNQCIVLTGNSGSGKTTQLRNLVHYLCEVAGWTKTLSYEKLALAMGIIEAFGHAASPLHRDSTRFLHLFSLGFDKAAALRSARMQVSLLEADRVIRRRTGEASFHVFYYLWEGAEGALRERLQLDSIEQPAIVPYSKEEDRQSAKEAWQRLLHAFSELGFSQSHVDAVCSVLAAILHLQAAGCTPGSAQRAHFLRVSHAQQAAALLGVPTEDLANALFRGKTSGSTVTAKVGNTSRIALTSRGPDAPEALISFCAGLYQELFCTIVEFINKALISNAACTWISVLDYTGSSFHSDWTDGSARKVLGLNELVHNYINERVAELFHDVCFVEAQELACTDIERRSEEKRGLLAILEEESMFPGATDESLLERIFVHLGDESSPSVVGLFGSMVPNDASKLRRATQAAQFELNARRSVNGFFANLSGQIENRGYYSAFSALEIPGKGFGQITT</sequence>
<evidence type="ECO:0000256" key="3">
    <source>
        <dbReference type="ARBA" id="ARBA00023123"/>
    </source>
</evidence>
<keyword evidence="5 6" id="KW-0009">Actin-binding</keyword>
<evidence type="ECO:0000313" key="8">
    <source>
        <dbReference type="EMBL" id="EPB70394.1"/>
    </source>
</evidence>
<dbReference type="GO" id="GO:0005737">
    <property type="term" value="C:cytoplasm"/>
    <property type="evidence" value="ECO:0007669"/>
    <property type="project" value="TreeGrafter"/>
</dbReference>
<dbReference type="Gene3D" id="3.40.850.10">
    <property type="entry name" value="Kinesin motor domain"/>
    <property type="match status" value="1"/>
</dbReference>
<reference evidence="8 9" key="1">
    <citation type="submission" date="2013-05" db="EMBL/GenBank/DDBJ databases">
        <title>Draft genome of the parasitic nematode Anyclostoma ceylanicum.</title>
        <authorList>
            <person name="Mitreva M."/>
        </authorList>
    </citation>
    <scope>NUCLEOTIDE SEQUENCE [LARGE SCALE GENOMIC DNA]</scope>
</reference>
<name>A0A0D6LEM7_9BILA</name>
<organism evidence="8 9">
    <name type="scientific">Ancylostoma ceylanicum</name>
    <dbReference type="NCBI Taxonomy" id="53326"/>
    <lineage>
        <taxon>Eukaryota</taxon>
        <taxon>Metazoa</taxon>
        <taxon>Ecdysozoa</taxon>
        <taxon>Nematoda</taxon>
        <taxon>Chromadorea</taxon>
        <taxon>Rhabditida</taxon>
        <taxon>Rhabditina</taxon>
        <taxon>Rhabditomorpha</taxon>
        <taxon>Strongyloidea</taxon>
        <taxon>Ancylostomatidae</taxon>
        <taxon>Ancylostomatinae</taxon>
        <taxon>Ancylostoma</taxon>
    </lineage>
</organism>
<dbReference type="GO" id="GO:0016020">
    <property type="term" value="C:membrane"/>
    <property type="evidence" value="ECO:0007669"/>
    <property type="project" value="TreeGrafter"/>
</dbReference>
<dbReference type="EMBL" id="KE125195">
    <property type="protein sequence ID" value="EPB70394.1"/>
    <property type="molecule type" value="Genomic_DNA"/>
</dbReference>
<dbReference type="InterPro" id="IPR036961">
    <property type="entry name" value="Kinesin_motor_dom_sf"/>
</dbReference>
<dbReference type="GO" id="GO:0000146">
    <property type="term" value="F:microfilament motor activity"/>
    <property type="evidence" value="ECO:0007669"/>
    <property type="project" value="TreeGrafter"/>
</dbReference>
<dbReference type="PRINTS" id="PR00193">
    <property type="entry name" value="MYOSINHEAVY"/>
</dbReference>
<dbReference type="PROSITE" id="PS51456">
    <property type="entry name" value="MYOSIN_MOTOR"/>
    <property type="match status" value="1"/>
</dbReference>
<evidence type="ECO:0000313" key="9">
    <source>
        <dbReference type="Proteomes" id="UP000054495"/>
    </source>
</evidence>
<evidence type="ECO:0000259" key="7">
    <source>
        <dbReference type="PROSITE" id="PS51456"/>
    </source>
</evidence>
<dbReference type="SMART" id="SM00242">
    <property type="entry name" value="MYSc"/>
    <property type="match status" value="1"/>
</dbReference>
<evidence type="ECO:0000256" key="2">
    <source>
        <dbReference type="ARBA" id="ARBA00022840"/>
    </source>
</evidence>
<dbReference type="GO" id="GO:0005524">
    <property type="term" value="F:ATP binding"/>
    <property type="evidence" value="ECO:0007669"/>
    <property type="project" value="UniProtKB-UniRule"/>
</dbReference>